<evidence type="ECO:0000259" key="2">
    <source>
        <dbReference type="Pfam" id="PF00296"/>
    </source>
</evidence>
<dbReference type="InterPro" id="IPR011251">
    <property type="entry name" value="Luciferase-like_dom"/>
</dbReference>
<dbReference type="GeneID" id="93710290"/>
<evidence type="ECO:0000256" key="1">
    <source>
        <dbReference type="ARBA" id="ARBA00007789"/>
    </source>
</evidence>
<organism evidence="3 4">
    <name type="scientific">Priestia endophytica DSM 13796</name>
    <dbReference type="NCBI Taxonomy" id="1121089"/>
    <lineage>
        <taxon>Bacteria</taxon>
        <taxon>Bacillati</taxon>
        <taxon>Bacillota</taxon>
        <taxon>Bacilli</taxon>
        <taxon>Bacillales</taxon>
        <taxon>Bacillaceae</taxon>
        <taxon>Priestia</taxon>
    </lineage>
</organism>
<dbReference type="Pfam" id="PF00296">
    <property type="entry name" value="Bac_luciferase"/>
    <property type="match status" value="1"/>
</dbReference>
<comment type="caution">
    <text evidence="3">The sequence shown here is derived from an EMBL/GenBank/DDBJ whole genome shotgun (WGS) entry which is preliminary data.</text>
</comment>
<dbReference type="NCBIfam" id="TIGR03558">
    <property type="entry name" value="oxido_grp_1"/>
    <property type="match status" value="1"/>
</dbReference>
<comment type="similarity">
    <text evidence="1">To bacterial alkanal monooxygenase alpha and beta chains.</text>
</comment>
<sequence length="330" mass="36811">MKLSILDQAPISKGQDAHQTLEKSAQLALYAESLGYSRYWFAEHHGTRGLASTAPEILMSHIAAKTSSIRVGSGGVLLPQYSPFKIAEVFQQLEALYPGRIDLGIGRSPGGPEKIRRALGDTEENGLKAYPRKLQDVIHHLHRTLPGSHLYNGIKAAPLTDKPPTLWTLGLGENSASLAASYGVGYVFGHFISPNRGVEALKTYKTLFKPSMYLKNPASIVAVFIICGESDEEAELLASSQDLWLLQVEKGLDSRVPSIEEAKAYHYTERDQEKIRQNRKRMIIGSRETVTKELFNLMNRYGADEVMALTNIYDFEEKKKSFKRLAELFL</sequence>
<name>A0A1I5YV64_9BACI</name>
<dbReference type="Proteomes" id="UP000182762">
    <property type="component" value="Unassembled WGS sequence"/>
</dbReference>
<gene>
    <name evidence="3" type="ORF">SAMN02745910_01590</name>
</gene>
<reference evidence="3 4" key="1">
    <citation type="submission" date="2016-10" db="EMBL/GenBank/DDBJ databases">
        <authorList>
            <person name="Varghese N."/>
            <person name="Submissions S."/>
        </authorList>
    </citation>
    <scope>NUCLEOTIDE SEQUENCE [LARGE SCALE GENOMIC DNA]</scope>
    <source>
        <strain evidence="3 4">DSM 13796</strain>
    </source>
</reference>
<dbReference type="CDD" id="cd00347">
    <property type="entry name" value="Flavin_utilizing_monoxygenases"/>
    <property type="match status" value="1"/>
</dbReference>
<dbReference type="PANTHER" id="PTHR30137">
    <property type="entry name" value="LUCIFERASE-LIKE MONOOXYGENASE"/>
    <property type="match status" value="1"/>
</dbReference>
<dbReference type="EMBL" id="FOXX01000003">
    <property type="protein sequence ID" value="SFQ48062.1"/>
    <property type="molecule type" value="Genomic_DNA"/>
</dbReference>
<dbReference type="InterPro" id="IPR036661">
    <property type="entry name" value="Luciferase-like_sf"/>
</dbReference>
<evidence type="ECO:0000313" key="3">
    <source>
        <dbReference type="EMBL" id="SFQ48062.1"/>
    </source>
</evidence>
<accession>A0A1I5YV64</accession>
<dbReference type="PANTHER" id="PTHR30137:SF19">
    <property type="entry name" value="LUCIFERASE-LIKE MONOOXYGENASE"/>
    <property type="match status" value="1"/>
</dbReference>
<protein>
    <submittedName>
        <fullName evidence="3">Luciferase family oxidoreductase, group 1</fullName>
    </submittedName>
</protein>
<proteinExistence type="predicted"/>
<dbReference type="Gene3D" id="3.20.20.30">
    <property type="entry name" value="Luciferase-like domain"/>
    <property type="match status" value="1"/>
</dbReference>
<dbReference type="InterPro" id="IPR019949">
    <property type="entry name" value="CmoO-like"/>
</dbReference>
<keyword evidence="4" id="KW-1185">Reference proteome</keyword>
<dbReference type="RefSeq" id="WP_061805182.1">
    <property type="nucleotide sequence ID" value="NZ_FOXX01000003.1"/>
</dbReference>
<evidence type="ECO:0000313" key="4">
    <source>
        <dbReference type="Proteomes" id="UP000182762"/>
    </source>
</evidence>
<feature type="domain" description="Luciferase-like" evidence="2">
    <location>
        <begin position="1"/>
        <end position="294"/>
    </location>
</feature>
<dbReference type="SUPFAM" id="SSF51679">
    <property type="entry name" value="Bacterial luciferase-like"/>
    <property type="match status" value="1"/>
</dbReference>
<dbReference type="InterPro" id="IPR050766">
    <property type="entry name" value="Bact_Lucif_Oxidored"/>
</dbReference>